<evidence type="ECO:0000313" key="3">
    <source>
        <dbReference type="EMBL" id="SEN89419.1"/>
    </source>
</evidence>
<dbReference type="AlphaFoldDB" id="A0A1H8K8S5"/>
<dbReference type="RefSeq" id="WP_051500723.1">
    <property type="nucleotide sequence ID" value="NZ_CP076607.1"/>
</dbReference>
<reference evidence="2 5" key="2">
    <citation type="submission" date="2021-06" db="EMBL/GenBank/DDBJ databases">
        <title>Whole genome sequence of Paenibacillus sophorae DSM23020 for comparative genomics.</title>
        <authorList>
            <person name="Kim M.-J."/>
            <person name="Lee G."/>
            <person name="Shin J.-H."/>
        </authorList>
    </citation>
    <scope>NUCLEOTIDE SEQUENCE [LARGE SCALE GENOMIC DNA]</scope>
    <source>
        <strain evidence="2 5">DSM 23020</strain>
    </source>
</reference>
<keyword evidence="5" id="KW-1185">Reference proteome</keyword>
<sequence length="172" mass="18763">MKEKTAFFAILSLALATTAVTACASPSIAQKNTSTPEYSVAASQSVDTTIIIDKTWSDKANNRSANVTNTFRINSGFGHLKLLMVNYSSHPVKVSLTHLDTSKVYFARTIAAGESLDWRNFNEGFAQGMRTGNYLLQWIGSNYNVNGEVRGSAATEPEGLLDVLEKKGARHR</sequence>
<dbReference type="PROSITE" id="PS51257">
    <property type="entry name" value="PROKAR_LIPOPROTEIN"/>
    <property type="match status" value="1"/>
</dbReference>
<feature type="signal peptide" evidence="1">
    <location>
        <begin position="1"/>
        <end position="24"/>
    </location>
</feature>
<dbReference type="EMBL" id="CP076607">
    <property type="protein sequence ID" value="QWU13655.1"/>
    <property type="molecule type" value="Genomic_DNA"/>
</dbReference>
<dbReference type="Proteomes" id="UP000683429">
    <property type="component" value="Chromosome"/>
</dbReference>
<gene>
    <name evidence="2" type="ORF">KP014_16860</name>
    <name evidence="3" type="ORF">SAMN04487895_103339</name>
</gene>
<dbReference type="EMBL" id="FODH01000003">
    <property type="protein sequence ID" value="SEN89419.1"/>
    <property type="molecule type" value="Genomic_DNA"/>
</dbReference>
<evidence type="ECO:0000313" key="5">
    <source>
        <dbReference type="Proteomes" id="UP000683429"/>
    </source>
</evidence>
<dbReference type="Proteomes" id="UP000198809">
    <property type="component" value="Unassembled WGS sequence"/>
</dbReference>
<evidence type="ECO:0000313" key="4">
    <source>
        <dbReference type="Proteomes" id="UP000198809"/>
    </source>
</evidence>
<feature type="chain" id="PRO_5011434532" description="Lipoprotein" evidence="1">
    <location>
        <begin position="25"/>
        <end position="172"/>
    </location>
</feature>
<dbReference type="OrthoDB" id="2663545at2"/>
<accession>A0A1H8K8S5</accession>
<name>A0A1H8K8S5_9BACL</name>
<reference evidence="3 4" key="1">
    <citation type="submission" date="2016-10" db="EMBL/GenBank/DDBJ databases">
        <authorList>
            <person name="de Groot N.N."/>
        </authorList>
    </citation>
    <scope>NUCLEOTIDE SEQUENCE [LARGE SCALE GENOMIC DNA]</scope>
    <source>
        <strain evidence="3 4">CGMCC 1.10238</strain>
    </source>
</reference>
<keyword evidence="1" id="KW-0732">Signal</keyword>
<evidence type="ECO:0000313" key="2">
    <source>
        <dbReference type="EMBL" id="QWU13655.1"/>
    </source>
</evidence>
<protein>
    <recommendedName>
        <fullName evidence="6">Lipoprotein</fullName>
    </recommendedName>
</protein>
<proteinExistence type="predicted"/>
<evidence type="ECO:0008006" key="6">
    <source>
        <dbReference type="Google" id="ProtNLM"/>
    </source>
</evidence>
<organism evidence="3 4">
    <name type="scientific">Paenibacillus sophorae</name>
    <dbReference type="NCBI Taxonomy" id="1333845"/>
    <lineage>
        <taxon>Bacteria</taxon>
        <taxon>Bacillati</taxon>
        <taxon>Bacillota</taxon>
        <taxon>Bacilli</taxon>
        <taxon>Bacillales</taxon>
        <taxon>Paenibacillaceae</taxon>
        <taxon>Paenibacillus</taxon>
    </lineage>
</organism>
<evidence type="ECO:0000256" key="1">
    <source>
        <dbReference type="SAM" id="SignalP"/>
    </source>
</evidence>